<dbReference type="Gene3D" id="3.30.70.1440">
    <property type="entry name" value="Multidrug efflux transporter AcrB pore domain"/>
    <property type="match status" value="2"/>
</dbReference>
<dbReference type="EMBL" id="VBPB01000013">
    <property type="protein sequence ID" value="TMQ74113.1"/>
    <property type="molecule type" value="Genomic_DNA"/>
</dbReference>
<comment type="caution">
    <text evidence="2">The sequence shown here is derived from an EMBL/GenBank/DDBJ whole genome shotgun (WGS) entry which is preliminary data.</text>
</comment>
<dbReference type="PRINTS" id="PR00702">
    <property type="entry name" value="ACRIFLAVINRP"/>
</dbReference>
<feature type="transmembrane region" description="Helical" evidence="1">
    <location>
        <begin position="391"/>
        <end position="412"/>
    </location>
</feature>
<protein>
    <submittedName>
        <fullName evidence="2">Efflux RND transporter permease subunit</fullName>
    </submittedName>
</protein>
<keyword evidence="1" id="KW-0812">Transmembrane</keyword>
<evidence type="ECO:0000313" key="3">
    <source>
        <dbReference type="Proteomes" id="UP000319771"/>
    </source>
</evidence>
<dbReference type="InterPro" id="IPR027463">
    <property type="entry name" value="AcrB_DN_DC_subdom"/>
</dbReference>
<dbReference type="GO" id="GO:0042910">
    <property type="term" value="F:xenobiotic transmembrane transporter activity"/>
    <property type="evidence" value="ECO:0007669"/>
    <property type="project" value="TreeGrafter"/>
</dbReference>
<dbReference type="Gene3D" id="3.30.2090.10">
    <property type="entry name" value="Multidrug efflux transporter AcrB TolC docking domain, DN and DC subdomains"/>
    <property type="match status" value="3"/>
</dbReference>
<dbReference type="Gene3D" id="3.30.70.1430">
    <property type="entry name" value="Multidrug efflux transporter AcrB pore domain"/>
    <property type="match status" value="2"/>
</dbReference>
<proteinExistence type="predicted"/>
<keyword evidence="1" id="KW-1133">Transmembrane helix</keyword>
<feature type="transmembrane region" description="Helical" evidence="1">
    <location>
        <begin position="368"/>
        <end position="385"/>
    </location>
</feature>
<dbReference type="Gene3D" id="3.30.70.1320">
    <property type="entry name" value="Multidrug efflux transporter AcrB pore domain like"/>
    <property type="match status" value="1"/>
</dbReference>
<evidence type="ECO:0000256" key="1">
    <source>
        <dbReference type="SAM" id="Phobius"/>
    </source>
</evidence>
<dbReference type="SUPFAM" id="SSF82714">
    <property type="entry name" value="Multidrug efflux transporter AcrB TolC docking domain, DN and DC subdomains"/>
    <property type="match status" value="2"/>
</dbReference>
<dbReference type="InterPro" id="IPR001036">
    <property type="entry name" value="Acrflvin-R"/>
</dbReference>
<evidence type="ECO:0000313" key="2">
    <source>
        <dbReference type="EMBL" id="TMQ74113.1"/>
    </source>
</evidence>
<dbReference type="PANTHER" id="PTHR32063">
    <property type="match status" value="1"/>
</dbReference>
<sequence length="980" mass="106556">MVGKVIEYCATHRMLVFIVTAFVVVGSLVAVNRVPLDAIPDLSDPQVIVFTDWMGRSPDLVEDQVTYPIVSSLLAAPRVVAVRGQSMFGMSFIYVIFQEGTDLYWARSRVLEYMNTIRSRLPEGANPVLGPDATSVGWVFQYALVDKSGRHDLSELRTFQDFHLRYALASVPGVAEVASIGGYQRQYQVEVDPTRLHAYGLSLADISAAIRRSNADVGGRVLEMSGREYFVRGRGYVKSLDDLRQIALGADPRSGTPIRLSDVGTVSFGPDIRRGVSELNGEGEAVGGTVVMRYGENALHVIEAIKEKLKELYPTFPPGVEVRVVYDRSGLIHHAIGTLRHTLLEEGVVVSLIIFIFLFHLRSTLVPVLSLPVAVGLAFVPMVFLHVNSNIMSLGGIAIAIGAMVDAAIVLVENAHKHLESAGPAPPGGEAAHRQRVLIEAAKEVGPPIFFSLLIITAAFVPIFALNGQAGRLFKPLAFTKTFCMAFAALVSITLAPALMSLFIRGRIRHEQEHPVSRAMISVYRPFAWVALKNPRTTIAIGLAALLSAVPMAMRLGHEFMPPLNEGDMLYMPTTFPNISIEEAKRYLQVQDRLIRSFPEVERVFGKAGRSETPTDPAPLSMVETVVKLKPREAWRMLVVPRWYSARVPEGLKPLFRPFWPDHRRITWEELSDELNRTLQLPGWTNAWTMPIKTRIDMLSTGIRTPIGVKIFGASLDTIERIGMDLERVVSRVPSTRSVYSDRSTGGFYLDIVPDRAALARYGLTVGDVEDVIEAAVGGKPIEVTVEGRNRFTINVRYPGDLRQDMERLRHVLVPLKSGGPSAPSGMGGGAGGGMGALPQALPARLASAGVSDVGPDLVAQAMNGAGGRPAGGGTMGGDASGNPLPPGGTRSDVTLWDDPSGAHVPLGQIADVRVVSGPPMIRDEAGMLVGYVYVDMDAARRDIGGFVDDAKREVAKGVRLPSGYFLKWTGQRACASWCR</sequence>
<dbReference type="SUPFAM" id="SSF82866">
    <property type="entry name" value="Multidrug efflux transporter AcrB transmembrane domain"/>
    <property type="match status" value="1"/>
</dbReference>
<dbReference type="PANTHER" id="PTHR32063:SF19">
    <property type="entry name" value="CATION EFFLUX SYSTEM PROTEIN CUSA"/>
    <property type="match status" value="1"/>
</dbReference>
<keyword evidence="1" id="KW-0472">Membrane</keyword>
<dbReference type="SUPFAM" id="SSF82693">
    <property type="entry name" value="Multidrug efflux transporter AcrB pore domain, PN1, PN2, PC1 and PC2 subdomains"/>
    <property type="match status" value="2"/>
</dbReference>
<gene>
    <name evidence="2" type="ORF">E6K81_01190</name>
</gene>
<dbReference type="Proteomes" id="UP000319771">
    <property type="component" value="Unassembled WGS sequence"/>
</dbReference>
<dbReference type="AlphaFoldDB" id="A0A538UE18"/>
<organism evidence="2 3">
    <name type="scientific">Eiseniibacteriota bacterium</name>
    <dbReference type="NCBI Taxonomy" id="2212470"/>
    <lineage>
        <taxon>Bacteria</taxon>
        <taxon>Candidatus Eiseniibacteriota</taxon>
    </lineage>
</organism>
<feature type="transmembrane region" description="Helical" evidence="1">
    <location>
        <begin position="343"/>
        <end position="361"/>
    </location>
</feature>
<accession>A0A538UE18</accession>
<feature type="transmembrane region" description="Helical" evidence="1">
    <location>
        <begin position="12"/>
        <end position="31"/>
    </location>
</feature>
<feature type="transmembrane region" description="Helical" evidence="1">
    <location>
        <begin position="485"/>
        <end position="504"/>
    </location>
</feature>
<dbReference type="GO" id="GO:0005886">
    <property type="term" value="C:plasma membrane"/>
    <property type="evidence" value="ECO:0007669"/>
    <property type="project" value="TreeGrafter"/>
</dbReference>
<dbReference type="Gene3D" id="1.20.1640.10">
    <property type="entry name" value="Multidrug efflux transporter AcrB transmembrane domain"/>
    <property type="match status" value="2"/>
</dbReference>
<feature type="transmembrane region" description="Helical" evidence="1">
    <location>
        <begin position="538"/>
        <end position="556"/>
    </location>
</feature>
<feature type="transmembrane region" description="Helical" evidence="1">
    <location>
        <begin position="445"/>
        <end position="465"/>
    </location>
</feature>
<dbReference type="Pfam" id="PF00873">
    <property type="entry name" value="ACR_tran"/>
    <property type="match status" value="2"/>
</dbReference>
<name>A0A538UE18_UNCEI</name>
<reference evidence="2 3" key="1">
    <citation type="journal article" date="2019" name="Nat. Microbiol.">
        <title>Mediterranean grassland soil C-N compound turnover is dependent on rainfall and depth, and is mediated by genomically divergent microorganisms.</title>
        <authorList>
            <person name="Diamond S."/>
            <person name="Andeer P.F."/>
            <person name="Li Z."/>
            <person name="Crits-Christoph A."/>
            <person name="Burstein D."/>
            <person name="Anantharaman K."/>
            <person name="Lane K.R."/>
            <person name="Thomas B.C."/>
            <person name="Pan C."/>
            <person name="Northen T.R."/>
            <person name="Banfield J.F."/>
        </authorList>
    </citation>
    <scope>NUCLEOTIDE SEQUENCE [LARGE SCALE GENOMIC DNA]</scope>
    <source>
        <strain evidence="2">WS_11</strain>
    </source>
</reference>